<keyword evidence="2" id="KW-1185">Reference proteome</keyword>
<protein>
    <submittedName>
        <fullName evidence="1">Uncharacterized protein</fullName>
    </submittedName>
</protein>
<accession>A0A0M0JMC6</accession>
<reference evidence="2" key="1">
    <citation type="journal article" date="2015" name="PLoS Genet.">
        <title>Genome Sequence and Transcriptome Analyses of Chrysochromulina tobin: Metabolic Tools for Enhanced Algal Fitness in the Prominent Order Prymnesiales (Haptophyceae).</title>
        <authorList>
            <person name="Hovde B.T."/>
            <person name="Deodato C.R."/>
            <person name="Hunsperger H.M."/>
            <person name="Ryken S.A."/>
            <person name="Yost W."/>
            <person name="Jha R.K."/>
            <person name="Patterson J."/>
            <person name="Monnat R.J. Jr."/>
            <person name="Barlow S.B."/>
            <person name="Starkenburg S.R."/>
            <person name="Cattolico R.A."/>
        </authorList>
    </citation>
    <scope>NUCLEOTIDE SEQUENCE</scope>
    <source>
        <strain evidence="2">CCMP291</strain>
    </source>
</reference>
<gene>
    <name evidence="1" type="ORF">Ctob_004556</name>
</gene>
<dbReference type="EMBL" id="JWZX01002690">
    <property type="protein sequence ID" value="KOO27645.1"/>
    <property type="molecule type" value="Genomic_DNA"/>
</dbReference>
<proteinExistence type="predicted"/>
<evidence type="ECO:0000313" key="2">
    <source>
        <dbReference type="Proteomes" id="UP000037460"/>
    </source>
</evidence>
<sequence length="241" mass="26903">MELCVRRRYTRPAPVQPTWGKYGYHGKHFSKWLDDFELRHPMTPPVAKTKGWEEPYKGLTAALTPDGAVLQGAEADEALSALHLSRPVAYGLVMMSSHHQKDLQYKQSAAMLRWSASALAHVSQRPGGRGLGLAALLLVHNNAAWSEKELIRMLQYYELEGPRQMLRMLVRPTVNMGYLCGELSILAATASMWAHFPWVLYNSGPDAVLTPYGATAFANWMEWVEPGCANTTAFLGGRFQV</sequence>
<dbReference type="Proteomes" id="UP000037460">
    <property type="component" value="Unassembled WGS sequence"/>
</dbReference>
<name>A0A0M0JMC6_9EUKA</name>
<dbReference type="AlphaFoldDB" id="A0A0M0JMC6"/>
<comment type="caution">
    <text evidence="1">The sequence shown here is derived from an EMBL/GenBank/DDBJ whole genome shotgun (WGS) entry which is preliminary data.</text>
</comment>
<organism evidence="1 2">
    <name type="scientific">Chrysochromulina tobinii</name>
    <dbReference type="NCBI Taxonomy" id="1460289"/>
    <lineage>
        <taxon>Eukaryota</taxon>
        <taxon>Haptista</taxon>
        <taxon>Haptophyta</taxon>
        <taxon>Prymnesiophyceae</taxon>
        <taxon>Prymnesiales</taxon>
        <taxon>Chrysochromulinaceae</taxon>
        <taxon>Chrysochromulina</taxon>
    </lineage>
</organism>
<evidence type="ECO:0000313" key="1">
    <source>
        <dbReference type="EMBL" id="KOO27645.1"/>
    </source>
</evidence>